<proteinExistence type="inferred from homology"/>
<dbReference type="PANTHER" id="PTHR30531:SF12">
    <property type="entry name" value="FLAGELLAR BIOSYNTHETIC PROTEIN FLHB"/>
    <property type="match status" value="1"/>
</dbReference>
<reference evidence="4 5" key="1">
    <citation type="submission" date="2016-10" db="EMBL/GenBank/DDBJ databases">
        <authorList>
            <person name="de Groot N.N."/>
        </authorList>
    </citation>
    <scope>NUCLEOTIDE SEQUENCE [LARGE SCALE GENOMIC DNA]</scope>
    <source>
        <strain evidence="4 5">DSM 27842</strain>
    </source>
</reference>
<protein>
    <submittedName>
        <fullName evidence="4">Flagellar biosynthetic protein FlhB</fullName>
    </submittedName>
</protein>
<feature type="transmembrane region" description="Helical" evidence="3">
    <location>
        <begin position="34"/>
        <end position="55"/>
    </location>
</feature>
<dbReference type="SUPFAM" id="SSF160544">
    <property type="entry name" value="EscU C-terminal domain-like"/>
    <property type="match status" value="1"/>
</dbReference>
<dbReference type="RefSeq" id="WP_093114814.1">
    <property type="nucleotide sequence ID" value="NZ_FODS01000001.1"/>
</dbReference>
<evidence type="ECO:0000313" key="4">
    <source>
        <dbReference type="EMBL" id="SEO07477.1"/>
    </source>
</evidence>
<keyword evidence="3" id="KW-0472">Membrane</keyword>
<dbReference type="Proteomes" id="UP000198893">
    <property type="component" value="Unassembled WGS sequence"/>
</dbReference>
<dbReference type="Gene3D" id="6.10.250.2080">
    <property type="match status" value="1"/>
</dbReference>
<dbReference type="InterPro" id="IPR029025">
    <property type="entry name" value="T3SS_substrate_exporter_C"/>
</dbReference>
<keyword evidence="3" id="KW-1133">Transmembrane helix</keyword>
<feature type="transmembrane region" description="Helical" evidence="3">
    <location>
        <begin position="153"/>
        <end position="171"/>
    </location>
</feature>
<dbReference type="PANTHER" id="PTHR30531">
    <property type="entry name" value="FLAGELLAR BIOSYNTHETIC PROTEIN FLHB"/>
    <property type="match status" value="1"/>
</dbReference>
<name>A0A1H8LQQ9_9RHOB</name>
<feature type="transmembrane region" description="Helical" evidence="3">
    <location>
        <begin position="92"/>
        <end position="113"/>
    </location>
</feature>
<keyword evidence="4" id="KW-0282">Flagellum</keyword>
<feature type="region of interest" description="Disordered" evidence="2">
    <location>
        <begin position="1"/>
        <end position="23"/>
    </location>
</feature>
<keyword evidence="3" id="KW-0812">Transmembrane</keyword>
<evidence type="ECO:0000313" key="5">
    <source>
        <dbReference type="Proteomes" id="UP000198893"/>
    </source>
</evidence>
<keyword evidence="5" id="KW-1185">Reference proteome</keyword>
<dbReference type="InterPro" id="IPR006135">
    <property type="entry name" value="T3SS_substrate_exporter"/>
</dbReference>
<dbReference type="GO" id="GO:0005886">
    <property type="term" value="C:plasma membrane"/>
    <property type="evidence" value="ECO:0007669"/>
    <property type="project" value="TreeGrafter"/>
</dbReference>
<sequence>MNAQGEEAEKSHEPTQKKLDDARKKGEIARSTDLYVAASYAGFLLALLASGAYTVGTVGEALLVLIDQAPELSLLVFEGHPSTLPGGLMRGVAIGLAPLFLIPAGAVILAVLAQRAFVVAPEKLMLKASRINPVQNAKNKYGRGGLFEFAKSFAKLVTYSICLAFFLRARLSEMAGSIQADPHVIAGLLARLGVEFLSLVLVIALAIGVIDYLWQWQEHRRKNMMSRKELTDETKESEGDPHMKQGRRAKAQEIANSHMLADVPDASVVIVNPMHYAVALSWSRKRGEAPICIAKGVDEIAKRIRDIAGENGVPVRSDPPVARALYAVIEIGDEIPTDHYRAVAAAIRFADAMRERAWR</sequence>
<gene>
    <name evidence="4" type="ORF">SAMN04490248_101253</name>
</gene>
<comment type="similarity">
    <text evidence="1">Belongs to the type III secretion exporter family.</text>
</comment>
<feature type="transmembrane region" description="Helical" evidence="3">
    <location>
        <begin position="196"/>
        <end position="214"/>
    </location>
</feature>
<dbReference type="PRINTS" id="PR00950">
    <property type="entry name" value="TYPE3IMSPROT"/>
</dbReference>
<organism evidence="4 5">
    <name type="scientific">Salinihabitans flavidus</name>
    <dbReference type="NCBI Taxonomy" id="569882"/>
    <lineage>
        <taxon>Bacteria</taxon>
        <taxon>Pseudomonadati</taxon>
        <taxon>Pseudomonadota</taxon>
        <taxon>Alphaproteobacteria</taxon>
        <taxon>Rhodobacterales</taxon>
        <taxon>Roseobacteraceae</taxon>
        <taxon>Salinihabitans</taxon>
    </lineage>
</organism>
<feature type="compositionally biased region" description="Basic and acidic residues" evidence="2">
    <location>
        <begin position="7"/>
        <end position="23"/>
    </location>
</feature>
<dbReference type="STRING" id="569882.SAMN04490248_101253"/>
<dbReference type="Gene3D" id="3.40.1690.10">
    <property type="entry name" value="secretion proteins EscU"/>
    <property type="match status" value="1"/>
</dbReference>
<evidence type="ECO:0000256" key="2">
    <source>
        <dbReference type="SAM" id="MobiDB-lite"/>
    </source>
</evidence>
<keyword evidence="4" id="KW-0966">Cell projection</keyword>
<feature type="compositionally biased region" description="Basic and acidic residues" evidence="2">
    <location>
        <begin position="226"/>
        <end position="243"/>
    </location>
</feature>
<dbReference type="Pfam" id="PF01312">
    <property type="entry name" value="Bac_export_2"/>
    <property type="match status" value="1"/>
</dbReference>
<evidence type="ECO:0000256" key="3">
    <source>
        <dbReference type="SAM" id="Phobius"/>
    </source>
</evidence>
<keyword evidence="4" id="KW-0969">Cilium</keyword>
<dbReference type="GO" id="GO:0009306">
    <property type="term" value="P:protein secretion"/>
    <property type="evidence" value="ECO:0007669"/>
    <property type="project" value="InterPro"/>
</dbReference>
<accession>A0A1H8LQQ9</accession>
<dbReference type="EMBL" id="FODS01000001">
    <property type="protein sequence ID" value="SEO07477.1"/>
    <property type="molecule type" value="Genomic_DNA"/>
</dbReference>
<dbReference type="AlphaFoldDB" id="A0A1H8LQQ9"/>
<dbReference type="OrthoDB" id="9807950at2"/>
<feature type="region of interest" description="Disordered" evidence="2">
    <location>
        <begin position="225"/>
        <end position="249"/>
    </location>
</feature>
<evidence type="ECO:0000256" key="1">
    <source>
        <dbReference type="ARBA" id="ARBA00010690"/>
    </source>
</evidence>